<feature type="region of interest" description="Disordered" evidence="1">
    <location>
        <begin position="1701"/>
        <end position="1742"/>
    </location>
</feature>
<protein>
    <recommendedName>
        <fullName evidence="2">Fibrous sheath-interacting protein 2 C-terminal domain-containing protein</fullName>
    </recommendedName>
</protein>
<feature type="domain" description="Fibrous sheath-interacting protein 2 C-terminal" evidence="2">
    <location>
        <begin position="4584"/>
        <end position="4882"/>
    </location>
</feature>
<dbReference type="Ensembl" id="ENSOGAT00000034500.1">
    <property type="protein sequence ID" value="ENSOGAP00000017167.1"/>
    <property type="gene ID" value="ENSOGAG00000024158.1"/>
</dbReference>
<feature type="region of interest" description="Disordered" evidence="1">
    <location>
        <begin position="6799"/>
        <end position="6821"/>
    </location>
</feature>
<dbReference type="STRING" id="30611.ENSOGAP00000017167"/>
<dbReference type="eggNOG" id="ENOG502S41A">
    <property type="taxonomic scope" value="Eukaryota"/>
</dbReference>
<evidence type="ECO:0000313" key="4">
    <source>
        <dbReference type="Proteomes" id="UP000005225"/>
    </source>
</evidence>
<feature type="region of interest" description="Disordered" evidence="1">
    <location>
        <begin position="2637"/>
        <end position="2697"/>
    </location>
</feature>
<name>H0XM27_OTOGA</name>
<feature type="domain" description="Fibrous sheath-interacting protein 2 C-terminal" evidence="2">
    <location>
        <begin position="4003"/>
        <end position="4560"/>
    </location>
</feature>
<feature type="region of interest" description="Disordered" evidence="1">
    <location>
        <begin position="5458"/>
        <end position="5487"/>
    </location>
</feature>
<feature type="region of interest" description="Disordered" evidence="1">
    <location>
        <begin position="5675"/>
        <end position="5720"/>
    </location>
</feature>
<reference evidence="4" key="1">
    <citation type="submission" date="2011-03" db="EMBL/GenBank/DDBJ databases">
        <title>Version 3 of the genome sequence of Otolemur garnettii (Bushbaby).</title>
        <authorList>
            <consortium name="The Broad Institute Genome Sequencing Platform"/>
            <person name="Di Palma F."/>
            <person name="Johnson J."/>
            <person name="Lander E.S."/>
            <person name="Lindblad-Toh K."/>
            <person name="Jaffe D.B."/>
            <person name="Gnerre S."/>
            <person name="MacCallum I."/>
            <person name="Przybylski D."/>
            <person name="Ribeiro F.J."/>
            <person name="Burton J.N."/>
            <person name="Walker B.J."/>
            <person name="Sharpe T."/>
            <person name="Hall G."/>
        </authorList>
    </citation>
    <scope>NUCLEOTIDE SEQUENCE [LARGE SCALE GENOMIC DNA]</scope>
</reference>
<feature type="compositionally biased region" description="Basic and acidic residues" evidence="1">
    <location>
        <begin position="367"/>
        <end position="380"/>
    </location>
</feature>
<feature type="compositionally biased region" description="Basic and acidic residues" evidence="1">
    <location>
        <begin position="392"/>
        <end position="409"/>
    </location>
</feature>
<evidence type="ECO:0000313" key="3">
    <source>
        <dbReference type="Ensembl" id="ENSOGAP00000017167.1"/>
    </source>
</evidence>
<reference evidence="3" key="3">
    <citation type="submission" date="2025-09" db="UniProtKB">
        <authorList>
            <consortium name="Ensembl"/>
        </authorList>
    </citation>
    <scope>IDENTIFICATION</scope>
</reference>
<keyword evidence="4" id="KW-1185">Reference proteome</keyword>
<feature type="region of interest" description="Disordered" evidence="1">
    <location>
        <begin position="954"/>
        <end position="989"/>
    </location>
</feature>
<dbReference type="PANTHER" id="PTHR47315">
    <property type="entry name" value="FIBROUS SHEATH INTERACTING PROTEIN 2"/>
    <property type="match status" value="1"/>
</dbReference>
<evidence type="ECO:0000259" key="2">
    <source>
        <dbReference type="Pfam" id="PF15783"/>
    </source>
</evidence>
<feature type="region of interest" description="Disordered" evidence="1">
    <location>
        <begin position="6745"/>
        <end position="6776"/>
    </location>
</feature>
<feature type="region of interest" description="Disordered" evidence="1">
    <location>
        <begin position="3824"/>
        <end position="3862"/>
    </location>
</feature>
<dbReference type="Proteomes" id="UP000005225">
    <property type="component" value="Unassembled WGS sequence"/>
</dbReference>
<feature type="compositionally biased region" description="Basic and acidic residues" evidence="1">
    <location>
        <begin position="5209"/>
        <end position="5221"/>
    </location>
</feature>
<feature type="compositionally biased region" description="Polar residues" evidence="1">
    <location>
        <begin position="5400"/>
        <end position="5416"/>
    </location>
</feature>
<feature type="compositionally biased region" description="Basic and acidic residues" evidence="1">
    <location>
        <begin position="973"/>
        <end position="986"/>
    </location>
</feature>
<dbReference type="GeneTree" id="ENSGT00680000100018"/>
<feature type="compositionally biased region" description="Basic and acidic residues" evidence="1">
    <location>
        <begin position="6800"/>
        <end position="6809"/>
    </location>
</feature>
<dbReference type="OMA" id="FCPHINF"/>
<dbReference type="HOGENOM" id="CLU_000048_0_0_1"/>
<feature type="domain" description="Fibrous sheath-interacting protein 2 C-terminal" evidence="2">
    <location>
        <begin position="4907"/>
        <end position="5404"/>
    </location>
</feature>
<feature type="compositionally biased region" description="Polar residues" evidence="1">
    <location>
        <begin position="1373"/>
        <end position="1391"/>
    </location>
</feature>
<dbReference type="InterPro" id="IPR031554">
    <property type="entry name" value="FSIP2_C"/>
</dbReference>
<feature type="domain" description="Fibrous sheath-interacting protein 2 C-terminal" evidence="2">
    <location>
        <begin position="5851"/>
        <end position="6717"/>
    </location>
</feature>
<feature type="region of interest" description="Disordered" evidence="1">
    <location>
        <begin position="2555"/>
        <end position="2587"/>
    </location>
</feature>
<organism evidence="3 4">
    <name type="scientific">Otolemur garnettii</name>
    <name type="common">Small-eared galago</name>
    <name type="synonym">Garnett's greater bushbaby</name>
    <dbReference type="NCBI Taxonomy" id="30611"/>
    <lineage>
        <taxon>Eukaryota</taxon>
        <taxon>Metazoa</taxon>
        <taxon>Chordata</taxon>
        <taxon>Craniata</taxon>
        <taxon>Vertebrata</taxon>
        <taxon>Euteleostomi</taxon>
        <taxon>Mammalia</taxon>
        <taxon>Eutheria</taxon>
        <taxon>Euarchontoglires</taxon>
        <taxon>Primates</taxon>
        <taxon>Strepsirrhini</taxon>
        <taxon>Lorisiformes</taxon>
        <taxon>Galagidae</taxon>
        <taxon>Otolemur</taxon>
    </lineage>
</organism>
<evidence type="ECO:0000256" key="1">
    <source>
        <dbReference type="SAM" id="MobiDB-lite"/>
    </source>
</evidence>
<proteinExistence type="predicted"/>
<sequence length="6853" mass="774372">MDLYLSNCYKTAEAAAAKAASSSLNTDKEQCVADTSSKKNFAPEVGVSHLLDLPLGVKLPVIPGSNSVFYTTDICEKLYQPSYDFNLRDPYCRLLETSYKSLHDPHLKAYYKRKDILRRLKKGGYITSNNKVVCSLKELNKYRHYLTSLKLDFERNYIKEQKMIERQVKKLCENKKSCEAYNVSQFQEWLLEKDAHTTPNQEMLLKHRYMDMITKEMDRIEHTTERRSVLRMRAEERRHRDHIRRKLNLRRQIEEEWKSKELSLLTKIGEEVKREARVEEQRRKIREENDRKKQVFLEKKIAYHIHKMQNDFNPEELEEDIFEHKGQDEIEGETEIKDKVATRFIFIYHAGKQNKEKKGSRKRHAERIKEQRKKEKNKVTRKERKKVYKQANQRDPKRECENKREEPVRKSSTIMFEPSPGLLNSNDKTMMAAMGHPSKTLSPRKRQEPLEKTKEEKEEGGNEQGKPSKRKKMSFLCSHGAQAYLYTISPGYFKTKHYTTSQDTSFENFCQEKVTSEEFNSIIHNIMTWVVAAVTSILYPAITKYEERLQNCTYPMSSDSSLSSDSSSCCSTCSEMCICQTTKTFLPEPRVETGDNSMKQPDTYFKPPSADKERTVVEKTHQKEEQPMTSEIKHNEVCTDSKIKDCKSDRNLFTSTGTSTKELKNATTDTDGLDCLFSNGKTKAASEMQELKNTLDNFKGHLTKETECILGNAFQEILSELTTVALPTTSVTAKVVSNPTSADKGCPLLNVDISSAATEIVENVLVKLHSAAEKKCIEVFSQEDLSVHVKSDLRDSREHSIPPKEELLKASLPSTLENMSDIAEDVVRMIVEKLIALAFSKQNGLAHPECLHEPADQPHTKHPIHTVLEGASKQNSSAEAGAANLITKEEIHTLVSNSLSQSSLIDYIEEILCTILNHIQTGLNNERYIASEETVVILQLLDDILTQLRQKPVKTNVQNHKRPRLSSPSGTEEENRPTGSKIEDGPRYGQRFPRINVPGMVLYSEDENEEITKIVEDVLCSSIKDEKAKLPGQVPDHWSARRKIGLKYKRNIDSPKQAACQSKLGFHYSGVKTDIPTSNNKNFFDDKPHFNKDIWIFSHDEKHQILNAAENIIKSIILELLKDISPESSHHLFNKNGQKPPLLPLRKPQGLSHQEWMYQIFSVSEIHKVAQDIADVVLKILHMASSDVIDSTQHSAFSSVYQTSLDEADMQNKKPLEIWFESKKKMKCLAGHGTDSVESESVAESIANVNKKITCTIFKMLKSFICPKLQKCFKLESRTASLKPEPGNKSFQSQLGAYTTKVVKIVLDAIQKELKYNHKSLNRREKGPPKNFTDSGFFANTEKELDSVVTKLNNDIMISSLADCICEVLSGKTDTSSVPLPSKNQRSNISYGTADDDQQTFSPFDYPPRQKEIHKCARFQVLDRIGETLYDMLCTFIEDHLRSLPSDNHPDREWIDEKLRTTTALQLDIDLISNAILEYIITKLCHAESNSSFTSSDVKAILKYIDPDSLSFASLIEEMSRCSAIISSMGSSMIQQSSQDMTTNKEKTTAPITRSAKEKCLNQLKVMTSDILETVLAKLEVFVNRNFKTLGIILNGNKNSNKANWENASPNVWANAHEEGVQSALQVHARKVSSTILRAVQTELNERLPDWEMCVQNPQGKQMLTKLVNLILDMIPPDTINETKPEDTDVENYRYRPIYGNFLPGGAGPESDVEDLEDSKKESAGEEQPPEEETTSDFSAQQDLERTLKKIEVELKEPEKSPVVPIIRNILNEIFQNDLIDRLNVFSIPPSQLSDIPHTSSESVAQTSVQSLDKRMYSLVSEEDVTTVAGDVIRTIFQKLYSAASAERNANENRWDTITIPANISLPEHASGGTSSVFSTSLDRNQCTLQPRFNIDKLTTGNIIEDIIQSVLTNLEMFATSKVRALFCPSTSFTVPKTLPLQQSTTTLSQPQLPAQDSYSVDQFSCHSVDYNKSGKTTSICQLTVSKLNVCATQVATQLLQGIKLKLDKEIKSSFLTHNVVVSESITSQIVNTVLDIVSTKGKHEKNISDRELDIAWPKDTVEKLFNKSGYRKKLQFQILDTMEGILIDICEKTLDENHFSLAALSLKGNVGEIQLGANSAEYANKASPTLLVSKSCVAIISSDMVNIILQNVSSTVMFSINAKASISTRLSLTFSDAFHKTECQRLLVMDVSNERKRKDLLLPRKIKDVQLKSAYSDDNQTAILKKEDTKECTPDPCEESANFITKAIVNRLKSFATEIMELLLTLDAKAREEKSHVSPESTNCKQEDSIVLESNQMPSDVNGLKISTDETILSQEATGRTFSNYKEKHGPEIYISQASLKEYAYTIASNTLILIKNDVDLEIQKIDSSSNSTSFQENIIASETLSNILKSLHNNLSLQESSCYAKQDTSLFTQQAVQNETLPSQGKMMDNTGLSLSSRYLDRTPVISEEEHLKTVLEEIFRNGDSTQERLPALLSAVKEILKKANQRVIEVIDHSPPFNELTHFTSDSKIKTAAAHNKPWQSQISSIANDIIEGVYGKMFSIVVTSLFENETRRESETSGSDEPPVNPSSLREQKQAEKGNAPSGHTISKVYHFAHLRSVTSLRTTLLQFSPLRVGEELAQKVFQKITNFALLNLQPGPKGSPRPSLGRKIQTQPKATSLPKLVIKPQLGTNGHKAKSKTKLGPGEKTGRGSQSKASIGLQHLLSTVDTKNPLLRTDLPTVELKMYANDIVCNILETIMSEFQIVKQNRAMVNVTALLSDQLVTAGEIIDTVLQGLYAMKNNLSSSIKGSHQDKPSQKTSSTISLENPEAHFSLENVSSQLEKIFPKEDIFKQMFHKWQKESNGTENEKYKLVMVAETVLNELLIKATELQQSVLLLNLLPLEACESRYHTFKRVPVRTEGSQIQINIFGQEIVEMLFEKLELCFLTPTFGTDSKETQVRKRQALVRPNNNDVPIDNTKLKDQIFLGSSPQIAQEIIEGVLNTLESFVDLQFKPASPYGISEIVDMPIENFFQQKPSMKILPKLQPLDKFPDESKSNTVISQENIHEALQQVHTFHSELLTYAVNIVNGMLGIIKNNLDKEKHQGEPFSISVLQENSGTSQIIATLMEQCAHIYDSMTYPKENTSEENLLQGAKNACTIRWDEFSNEMEKQTPKLKGVSCRDDPPQIPGVGFYSEEDMKRKDRLSSTLPLYDRYSAGDITETTDAIGMYESELKSSYSTSEFQGISHLDQAMKGNNHLPKDRIFKKLTQISSLPAQSILEHTMSFREMEDDDNQSVLHSNQIQTSVSPLKICLAAENIVNTMLISYGLPGSPSASNENMERMKPFFISKERALPIMPEEMKDEKSLLKTWEERISYTTAKENKTFDISGDYTLLKKWNNKSPKLEKMATCEDVEVIDFTEQELGPKELHLVARYITTSVVTHFKNFETIGPHDEKLSIVSTTLMENYESKQTLRSINSNSSLNRLCEHLTELVISYIISKISDFPGDSGSKQRSPESHDVAFNKVVLVHSQMFESRSVSIRELALSISEMIIRILFNSDILQADITQEMVSVKTKYVYCPRTAMIDFDDLFQDLLVGVIHILSKEIRINHGSKPKGRHYSLSMPRSHNLAIWNKTKTEKGQTDTRVSKSPPTPQIDQLIQKTKLNSLACKLGTLVGSLKTHESKQVVNKIFNIVLDLFLPDECPNLDVDSGRLPMKTFPSPSNEQSHCTPRNNLGLSPKSVFLLNVVCEKLVRMLLEECTASNSLPKDLAEEKSAECQLFNISQKLEDEEFGYCKRAMDYGSTFEGCDIPELLENVAETDQESMLSSISHILVKSLMEKLSHHVPQPPRSPPCAKKHSTCRTRERASSPSKSNRTELKELRQGESSVRFMGYNNKPSTESLTNLKVISSEIEASFGKKIPKKSCYLPPLQKPGKKSMNATSIPDLQQPRSMITGVYSTIFLEEIIAGVFFNLYISLQAKCVNISEAQLCEMIILGVNSVVNEFNNAGVTVLQGVEERLCFPPVYKETICKIVDSVYNEVLWEYELQVTFSNHVGHIITSVAEKITNGILTEILDYQLPLCFVERLLPNSYCPLKAENILQKLQINLRELNYQFQHSTEYTTILSHSLLEDVIRRLLSQLIPLSSKASHLGKNYLMTSDFNEISTCMINKVKLAISKHKILLTKYDHQDLYTEINLHKTVESIYDNILQMFGSLVLIQKSIVSQSPIMVDLMASLIIQEVIENHLQPFLGGEGLPHSKTPLDEISNMVKEVLSEVTDSHKPQKTSSSLGMGFYPSTFLEEIISRVLSKVFNPTDKTEHELDKMIPQIVNSINDHFNKAKICILCDDQEQSFPAVDTDTVDELVNSVYENVLKQHGLAPELDTKKLKDNDIFAENISNLIVTTISDYCFHPLFSGDCSASSYATLTTENIIQNIFSGMSKPTRPSQHSSPYNTLLPYTFLEDIIKLLLSRIFPFASSSLPDSEILENRSEVNFNEISSKLIGDIRMKISQHEIIFSKDEDETNSVYSEDNAQRLIDSVFRDILQDSEPQEEDEHNIISRNNNLIDKIAGFIIKNVCQQHLHPFVYRNLLHPSAYIYPHDMRRQPFLAGVHSSALLEDVISGVLSKIFHRVVGIVQTQSVRYSERELLDTAEKLIYLISEELSKTQVNVLDNSKEQLCLPPVGRDVTIKIIDVVYSKFIQEYELKVLHEKDFFNDTKTLADRVTKIILAEIFEFQIHPDLLAKLPFKSYSELNVDVLIKRVHCHINKLVLRRQTCTTYTTILSHTHLEKIVTQVLSQISPLDLSAEDPKLSPPEFRNTVMRLIDEIMSTISKHAICVIKHGNEKQNMISEKDIQSMVDAIYTDISHSNLFQSLTKDKKGISNIPVTKVASYIIKEIFNHHLQSFLPGGKTLPSDTVDQTYKQRARDPKQTELSFIVNSAVFLEEVISELLCKILYVFSHDTLAAETPQKAKTNITDIVTTLVKSIVLEFTTSQILVADNLDENLYFSEVYKEMVKKTVNLIYEKLLDEYKSLTNIYRAVQNDAIRFGRTIYCLLLEKIYEYQVESLVSGELATSSYSTLQDENIIRNVLSIIKDDSHVSPSCITVLPCSLLENMTHKLLTHIFPSSETETKLKEEEIPPDHEFMDAAAKLTDEIIREITEHEIRLASAEEQEESMPVEATENFIDSMCSNIMKNFKFQDTCNKGGSFLGRIAGYIIKEIVDHHLQPFLRDEESSPKSNDNAHELLSPTEKTPSLPQPSVYSATFLEDVIIDLVRKFYTLPSVAENLKDKEISEQDFKSMAINFANSLIEEFRKSEVKVLANAEDMFSFPPIGKEIVDKVSNSVYDEVIKMCGSHNIQKNERSDIVIKMIAALANKAISAFKIQPLFSGDWSSTFFSFLDVDNIIKKVQHIPYEIFTKLNKNLNENPTSSPEQPSTSDLKNKMDTLEIGRGAFYAKEDLGKEEISMKKGSIHEPIRATKSSIKKGKGSTLASGLAGRVTDKKKEDEKKKRISIREDNEKVSKVTSRPTTAKSKDTLGLDLHVALKKDEVKKKDYSARKDEKWQGDEVYQYFSSFTNDTKHEDFRLKLGFQIGSKKKSDKTREGSFEKKDTCFELPPLKSKVHTRETQEKRRDSPTYGVMDLKQVWQVKHRQNVPRSFSRNVLEISSIQGRKYDSKSRSPLHDKATYVTQVDSKDFAQPVSVDSARQNVPATREENEKTKDKEIKSKPSKPESPRTAPENKPWIMPTNFLEDVIFEIVNKLIFSSSPDTDDVCQNATSGVTRDRLCDAAVKLIDSLLKEFSDAQIKVLNPDQRNQPIPSTSKASSVHKVPLKQKKPFVDKELSEVTMKILNKILCVHTVPPATKTPRSGEVPLMAKMPSTYKTLVNKVVHSSVGNILQEHRSQSSICEIINSNGENLARRLSKAVLDEMFQHQANLLTYDEVPPSICLPLESRELIKKVQKVRQTACKECQTSWPYTIILPHGFLDSMVSCLLSKMWSIVATTTTEISEDGLFTELDFFQMKLVSTIKKEMSKDKHVSVKYVESLHPNDEEIIQLVAQTIYNNLLQQFGSQESIKKGVTSGCRRLLETTVDLVVREVAGNQLQTYFSGELTPYQCTEIDSVVENILKDIIETTENLQSQPPQAYKLPFDIIEEIAVKFLTKLLSMFPKVYKEPNKSLNSEMQKITSKILNSFQEYMSKCHIKVVLQATGSFTVSLADSALIEKVVTSVYNSVLKHSGSHMSVYKDLMGKSNVLSDIIGFLMVREICNSEFHPQLEGKTSTTELVLEAAKILEKVVKGIDDPKLKEKASSRKDAVVDAMFLEEILALFLARIVKSASASNEDTTNSTPEIHKVTSQLTKSVTAEISKKNISVIAANPEEYFLNPERIEVTSQVADSVYNHVLQQFGTHEELYSRMTGTNFFPNKVASLIISEVLNCPLETMCSRNSSSNLFGDLDIGRIIQRLNKHAIKIEPRLEQEELDQDLIEEELPVKIIPHRGKRPININPHIVAEHLGVISIKTHTIEKMQKDCLAGTGYNIETLRKGAIYGRSYSIDSPAAEQRRDRRASLDTKGRLNVKPFEVSSRNSFQNLIKPDITKVELLKDVRKKKDLIIRLVAHDIDQEEPESKIEDSYSSDEDEVVLQDCIKRDFFEGLFEVKEDMRPTASRLAYCKARRNKSSMRNFLSSSDSWHQNSSVSTKSTEPSPPQSPEPGETKIRRIFSGFNVATTKSTINTDSSFEGERTPFSVEEMKSTTESTYFFMHRIMSSSSYTEEDLPSFSSSDDEPRTDPSAQITEESLTDLDPDKSRSIKFFTLFQRESIFANTRSSKDDIEGTKYAKPSTSKQGSEMMKKVASALSKVFSRSNTNISKSSQPSSSNQD</sequence>
<dbReference type="InterPro" id="IPR038891">
    <property type="entry name" value="FSIP2"/>
</dbReference>
<feature type="region of interest" description="Disordered" evidence="1">
    <location>
        <begin position="6656"/>
        <end position="6688"/>
    </location>
</feature>
<reference evidence="3" key="2">
    <citation type="submission" date="2025-08" db="UniProtKB">
        <authorList>
            <consortium name="Ensembl"/>
        </authorList>
    </citation>
    <scope>IDENTIFICATION</scope>
</reference>
<dbReference type="Pfam" id="PF15783">
    <property type="entry name" value="FSIP2"/>
    <property type="match status" value="4"/>
</dbReference>
<feature type="compositionally biased region" description="Basic and acidic residues" evidence="1">
    <location>
        <begin position="445"/>
        <end position="460"/>
    </location>
</feature>
<feature type="compositionally biased region" description="Basic and acidic residues" evidence="1">
    <location>
        <begin position="5689"/>
        <end position="5710"/>
    </location>
</feature>
<dbReference type="InParanoid" id="H0XM27"/>
<feature type="region of interest" description="Disordered" evidence="1">
    <location>
        <begin position="5400"/>
        <end position="5420"/>
    </location>
</feature>
<accession>H0XM27</accession>
<feature type="region of interest" description="Disordered" evidence="1">
    <location>
        <begin position="353"/>
        <end position="471"/>
    </location>
</feature>
<feature type="region of interest" description="Disordered" evidence="1">
    <location>
        <begin position="1373"/>
        <end position="1394"/>
    </location>
</feature>
<feature type="region of interest" description="Disordered" evidence="1">
    <location>
        <begin position="5209"/>
        <end position="5235"/>
    </location>
</feature>
<dbReference type="EMBL" id="AAQR03131119">
    <property type="status" value="NOT_ANNOTATED_CDS"/>
    <property type="molecule type" value="Genomic_DNA"/>
</dbReference>
<feature type="compositionally biased region" description="Polar residues" evidence="1">
    <location>
        <begin position="6656"/>
        <end position="6670"/>
    </location>
</feature>
<dbReference type="EMBL" id="AAQR03131118">
    <property type="status" value="NOT_ANNOTATED_CDS"/>
    <property type="molecule type" value="Genomic_DNA"/>
</dbReference>
<feature type="region of interest" description="Disordered" evidence="1">
    <location>
        <begin position="590"/>
        <end position="614"/>
    </location>
</feature>
<feature type="compositionally biased region" description="Basic and acidic residues" evidence="1">
    <location>
        <begin position="5476"/>
        <end position="5487"/>
    </location>
</feature>
<dbReference type="PANTHER" id="PTHR47315:SF3">
    <property type="entry name" value="FIBROUS SHEATH-INTERACTING PROTEIN 2-LIKE"/>
    <property type="match status" value="1"/>
</dbReference>